<name>A0A6G8I230_9STRE</name>
<reference evidence="1 2" key="1">
    <citation type="submission" date="2019-12" db="EMBL/GenBank/DDBJ databases">
        <title>Complete genome sequence of Streptococcus sp. CNU G2 isolated frome Bos taurus coreanae.</title>
        <authorList>
            <person name="Park S.Y."/>
            <person name="Kim J.H."/>
            <person name="Seo S.W."/>
        </authorList>
    </citation>
    <scope>NUCLEOTIDE SEQUENCE [LARGE SCALE GENOMIC DNA]</scope>
    <source>
        <strain evidence="1 2">CNU G2</strain>
    </source>
</reference>
<accession>A0A6G8I230</accession>
<gene>
    <name evidence="1" type="ORF">GPZ88_08990</name>
</gene>
<dbReference type="RefSeq" id="WP_166044172.1">
    <property type="nucleotide sequence ID" value="NZ_CP046919.1"/>
</dbReference>
<dbReference type="Proteomes" id="UP000503166">
    <property type="component" value="Chromosome"/>
</dbReference>
<evidence type="ECO:0000313" key="1">
    <source>
        <dbReference type="EMBL" id="QIM47155.1"/>
    </source>
</evidence>
<dbReference type="AlphaFoldDB" id="A0A6G8I230"/>
<dbReference type="EMBL" id="CP046919">
    <property type="protein sequence ID" value="QIM47155.1"/>
    <property type="molecule type" value="Genomic_DNA"/>
</dbReference>
<protein>
    <submittedName>
        <fullName evidence="1">Uncharacterized protein</fullName>
    </submittedName>
</protein>
<dbReference type="KEGG" id="srum:GPZ88_08990"/>
<proteinExistence type="predicted"/>
<organism evidence="1 2">
    <name type="scientific">Streptococcus ruminicola</name>
    <dbReference type="NCBI Taxonomy" id="2686210"/>
    <lineage>
        <taxon>Bacteria</taxon>
        <taxon>Bacillati</taxon>
        <taxon>Bacillota</taxon>
        <taxon>Bacilli</taxon>
        <taxon>Lactobacillales</taxon>
        <taxon>Streptococcaceae</taxon>
        <taxon>Streptococcus</taxon>
    </lineage>
</organism>
<sequence>MEKNYCIDREISFELSSMLMNFIKIYKEVGMSDYATYSLYQFILESYQVPRKNRYSIKLLASILKENHIKVSLIINTYYHVLNCLALNDGLEIYGDGFLI</sequence>
<evidence type="ECO:0000313" key="2">
    <source>
        <dbReference type="Proteomes" id="UP000503166"/>
    </source>
</evidence>